<dbReference type="InterPro" id="IPR036388">
    <property type="entry name" value="WH-like_DNA-bd_sf"/>
</dbReference>
<keyword evidence="1" id="KW-0805">Transcription regulation</keyword>
<organism evidence="4 5">
    <name type="scientific">Pararobbsia alpina</name>
    <dbReference type="NCBI Taxonomy" id="621374"/>
    <lineage>
        <taxon>Bacteria</taxon>
        <taxon>Pseudomonadati</taxon>
        <taxon>Pseudomonadota</taxon>
        <taxon>Betaproteobacteria</taxon>
        <taxon>Burkholderiales</taxon>
        <taxon>Burkholderiaceae</taxon>
        <taxon>Pararobbsia</taxon>
    </lineage>
</organism>
<accession>A0A6S7B9W4</accession>
<dbReference type="GO" id="GO:0003700">
    <property type="term" value="F:DNA-binding transcription factor activity"/>
    <property type="evidence" value="ECO:0007669"/>
    <property type="project" value="InterPro"/>
</dbReference>
<dbReference type="SMART" id="SM00420">
    <property type="entry name" value="HTH_DEOR"/>
    <property type="match status" value="1"/>
</dbReference>
<dbReference type="GO" id="GO:0016740">
    <property type="term" value="F:transferase activity"/>
    <property type="evidence" value="ECO:0007669"/>
    <property type="project" value="UniProtKB-KW"/>
</dbReference>
<dbReference type="InterPro" id="IPR050313">
    <property type="entry name" value="Carb_Metab_HTH_regulators"/>
</dbReference>
<name>A0A6S7B9W4_9BURK</name>
<dbReference type="EMBL" id="CADIKM010000016">
    <property type="protein sequence ID" value="CAB3792763.1"/>
    <property type="molecule type" value="Genomic_DNA"/>
</dbReference>
<dbReference type="Gene3D" id="3.40.50.1360">
    <property type="match status" value="1"/>
</dbReference>
<dbReference type="RefSeq" id="WP_175105929.1">
    <property type="nucleotide sequence ID" value="NZ_CADIKM010000016.1"/>
</dbReference>
<gene>
    <name evidence="4" type="primary">lacR</name>
    <name evidence="4" type="ORF">LMG28138_03409</name>
</gene>
<evidence type="ECO:0000256" key="2">
    <source>
        <dbReference type="ARBA" id="ARBA00023163"/>
    </source>
</evidence>
<protein>
    <submittedName>
        <fullName evidence="4">Lactose phosphotransferase system repressor</fullName>
    </submittedName>
</protein>
<dbReference type="Pfam" id="PF08220">
    <property type="entry name" value="HTH_DeoR"/>
    <property type="match status" value="1"/>
</dbReference>
<keyword evidence="4" id="KW-0808">Transferase</keyword>
<dbReference type="PANTHER" id="PTHR30363:SF44">
    <property type="entry name" value="AGA OPERON TRANSCRIPTIONAL REPRESSOR-RELATED"/>
    <property type="match status" value="1"/>
</dbReference>
<dbReference type="SMART" id="SM01134">
    <property type="entry name" value="DeoRC"/>
    <property type="match status" value="1"/>
</dbReference>
<dbReference type="PRINTS" id="PR00037">
    <property type="entry name" value="HTHLACR"/>
</dbReference>
<dbReference type="Gene3D" id="1.10.10.10">
    <property type="entry name" value="Winged helix-like DNA-binding domain superfamily/Winged helix DNA-binding domain"/>
    <property type="match status" value="1"/>
</dbReference>
<dbReference type="InterPro" id="IPR036390">
    <property type="entry name" value="WH_DNA-bd_sf"/>
</dbReference>
<dbReference type="InterPro" id="IPR001034">
    <property type="entry name" value="DeoR_HTH"/>
</dbReference>
<sequence length="265" mass="29032">MTTESVQEGPGVFPEERRERLMRLVNQHRRLATDELAHMLGASLATVRRDTRALEREGKIRRTHGGVMSVGTAVEDAPDEEPLFSEKRRANLEEKKRIAAVAAELVPDYSTVIIDSGTTALALAQRLAGRPLMLITMDLKVAEAAARGPTEVWLLGGRVRNGLFSLVGAWADGMLRGIHADIFFLSADAIDAEAVTNSTVDEAELKKVALARAKKRVAIADHTKFNHRKLVSVCTLDAIDVLVTDEPARALVAPYESRFAQILYA</sequence>
<dbReference type="SUPFAM" id="SSF46785">
    <property type="entry name" value="Winged helix' DNA-binding domain"/>
    <property type="match status" value="1"/>
</dbReference>
<evidence type="ECO:0000259" key="3">
    <source>
        <dbReference type="PROSITE" id="PS51000"/>
    </source>
</evidence>
<evidence type="ECO:0000313" key="4">
    <source>
        <dbReference type="EMBL" id="CAB3792763.1"/>
    </source>
</evidence>
<dbReference type="InterPro" id="IPR014036">
    <property type="entry name" value="DeoR-like_C"/>
</dbReference>
<dbReference type="InterPro" id="IPR037171">
    <property type="entry name" value="NagB/RpiA_transferase-like"/>
</dbReference>
<evidence type="ECO:0000256" key="1">
    <source>
        <dbReference type="ARBA" id="ARBA00023015"/>
    </source>
</evidence>
<dbReference type="Pfam" id="PF00455">
    <property type="entry name" value="DeoRC"/>
    <property type="match status" value="1"/>
</dbReference>
<reference evidence="4 5" key="1">
    <citation type="submission" date="2020-04" db="EMBL/GenBank/DDBJ databases">
        <authorList>
            <person name="De Canck E."/>
        </authorList>
    </citation>
    <scope>NUCLEOTIDE SEQUENCE [LARGE SCALE GENOMIC DNA]</scope>
    <source>
        <strain evidence="4 5">LMG 28138</strain>
    </source>
</reference>
<evidence type="ECO:0000313" key="5">
    <source>
        <dbReference type="Proteomes" id="UP000494115"/>
    </source>
</evidence>
<dbReference type="PANTHER" id="PTHR30363">
    <property type="entry name" value="HTH-TYPE TRANSCRIPTIONAL REGULATOR SRLR-RELATED"/>
    <property type="match status" value="1"/>
</dbReference>
<dbReference type="AlphaFoldDB" id="A0A6S7B9W4"/>
<proteinExistence type="predicted"/>
<dbReference type="SUPFAM" id="SSF100950">
    <property type="entry name" value="NagB/RpiA/CoA transferase-like"/>
    <property type="match status" value="1"/>
</dbReference>
<dbReference type="Proteomes" id="UP000494115">
    <property type="component" value="Unassembled WGS sequence"/>
</dbReference>
<keyword evidence="5" id="KW-1185">Reference proteome</keyword>
<feature type="domain" description="HTH deoR-type" evidence="3">
    <location>
        <begin position="14"/>
        <end position="69"/>
    </location>
</feature>
<keyword evidence="2" id="KW-0804">Transcription</keyword>
<dbReference type="PROSITE" id="PS51000">
    <property type="entry name" value="HTH_DEOR_2"/>
    <property type="match status" value="1"/>
</dbReference>